<dbReference type="InterPro" id="IPR003661">
    <property type="entry name" value="HisK_dim/P_dom"/>
</dbReference>
<dbReference type="InterPro" id="IPR005467">
    <property type="entry name" value="His_kinase_dom"/>
</dbReference>
<dbReference type="GO" id="GO:0000155">
    <property type="term" value="F:phosphorelay sensor kinase activity"/>
    <property type="evidence" value="ECO:0007669"/>
    <property type="project" value="InterPro"/>
</dbReference>
<keyword evidence="4" id="KW-0808">Transferase</keyword>
<keyword evidence="6" id="KW-0175">Coiled coil</keyword>
<dbReference type="InterPro" id="IPR004358">
    <property type="entry name" value="Sig_transdc_His_kin-like_C"/>
</dbReference>
<dbReference type="GO" id="GO:0000156">
    <property type="term" value="F:phosphorelay response regulator activity"/>
    <property type="evidence" value="ECO:0007669"/>
    <property type="project" value="TreeGrafter"/>
</dbReference>
<feature type="transmembrane region" description="Helical" evidence="7">
    <location>
        <begin position="64"/>
        <end position="84"/>
    </location>
</feature>
<evidence type="ECO:0000256" key="4">
    <source>
        <dbReference type="ARBA" id="ARBA00022679"/>
    </source>
</evidence>
<dbReference type="KEGG" id="marp:QYS47_31825"/>
<feature type="transmembrane region" description="Helical" evidence="7">
    <location>
        <begin position="169"/>
        <end position="192"/>
    </location>
</feature>
<feature type="transmembrane region" description="Helical" evidence="7">
    <location>
        <begin position="138"/>
        <end position="157"/>
    </location>
</feature>
<dbReference type="EC" id="2.7.13.3" evidence="2"/>
<evidence type="ECO:0000256" key="3">
    <source>
        <dbReference type="ARBA" id="ARBA00022553"/>
    </source>
</evidence>
<evidence type="ECO:0000256" key="1">
    <source>
        <dbReference type="ARBA" id="ARBA00000085"/>
    </source>
</evidence>
<dbReference type="CDD" id="cd00082">
    <property type="entry name" value="HisKA"/>
    <property type="match status" value="1"/>
</dbReference>
<gene>
    <name evidence="9" type="ORF">QYS47_31825</name>
</gene>
<dbReference type="Proteomes" id="UP001232019">
    <property type="component" value="Chromosome"/>
</dbReference>
<dbReference type="InterPro" id="IPR036890">
    <property type="entry name" value="HATPase_C_sf"/>
</dbReference>
<evidence type="ECO:0000259" key="8">
    <source>
        <dbReference type="PROSITE" id="PS50109"/>
    </source>
</evidence>
<evidence type="ECO:0000256" key="2">
    <source>
        <dbReference type="ARBA" id="ARBA00012438"/>
    </source>
</evidence>
<keyword evidence="9" id="KW-0067">ATP-binding</keyword>
<keyword evidence="3" id="KW-0597">Phosphoprotein</keyword>
<dbReference type="FunFam" id="3.30.565.10:FF:000006">
    <property type="entry name" value="Sensor histidine kinase WalK"/>
    <property type="match status" value="1"/>
</dbReference>
<reference evidence="9" key="1">
    <citation type="submission" date="2023-08" db="EMBL/GenBank/DDBJ databases">
        <title>Comparative genomics and taxonomic characterization of three novel marine species of genus Marivirga.</title>
        <authorList>
            <person name="Muhammad N."/>
            <person name="Kim S.-G."/>
        </authorList>
    </citation>
    <scope>NUCLEOTIDE SEQUENCE</scope>
    <source>
        <strain evidence="9">BKB1-2</strain>
    </source>
</reference>
<dbReference type="SMART" id="SM00387">
    <property type="entry name" value="HATPase_c"/>
    <property type="match status" value="1"/>
</dbReference>
<name>A0AA51X4S2_9BACT</name>
<dbReference type="Pfam" id="PF00512">
    <property type="entry name" value="HisKA"/>
    <property type="match status" value="1"/>
</dbReference>
<feature type="coiled-coil region" evidence="6">
    <location>
        <begin position="188"/>
        <end position="222"/>
    </location>
</feature>
<evidence type="ECO:0000256" key="5">
    <source>
        <dbReference type="ARBA" id="ARBA00022777"/>
    </source>
</evidence>
<dbReference type="SUPFAM" id="SSF47384">
    <property type="entry name" value="Homodimeric domain of signal transducing histidine kinase"/>
    <property type="match status" value="1"/>
</dbReference>
<dbReference type="RefSeq" id="WP_322345664.1">
    <property type="nucleotide sequence ID" value="NZ_CP129968.2"/>
</dbReference>
<dbReference type="InterPro" id="IPR036097">
    <property type="entry name" value="HisK_dim/P_sf"/>
</dbReference>
<comment type="catalytic activity">
    <reaction evidence="1">
        <text>ATP + protein L-histidine = ADP + protein N-phospho-L-histidine.</text>
        <dbReference type="EC" id="2.7.13.3"/>
    </reaction>
</comment>
<evidence type="ECO:0000313" key="9">
    <source>
        <dbReference type="EMBL" id="WNB16803.1"/>
    </source>
</evidence>
<dbReference type="PANTHER" id="PTHR42878:SF15">
    <property type="entry name" value="BACTERIOPHYTOCHROME"/>
    <property type="match status" value="1"/>
</dbReference>
<dbReference type="Pfam" id="PF20969">
    <property type="entry name" value="MASE11"/>
    <property type="match status" value="1"/>
</dbReference>
<dbReference type="InterPro" id="IPR003594">
    <property type="entry name" value="HATPase_dom"/>
</dbReference>
<keyword evidence="7" id="KW-1133">Transmembrane helix</keyword>
<dbReference type="PANTHER" id="PTHR42878">
    <property type="entry name" value="TWO-COMPONENT HISTIDINE KINASE"/>
    <property type="match status" value="1"/>
</dbReference>
<proteinExistence type="predicted"/>
<dbReference type="Pfam" id="PF02518">
    <property type="entry name" value="HATPase_c"/>
    <property type="match status" value="1"/>
</dbReference>
<dbReference type="GO" id="GO:0007234">
    <property type="term" value="P:osmosensory signaling via phosphorelay pathway"/>
    <property type="evidence" value="ECO:0007669"/>
    <property type="project" value="TreeGrafter"/>
</dbReference>
<feature type="transmembrane region" description="Helical" evidence="7">
    <location>
        <begin position="114"/>
        <end position="131"/>
    </location>
</feature>
<dbReference type="GO" id="GO:0030295">
    <property type="term" value="F:protein kinase activator activity"/>
    <property type="evidence" value="ECO:0007669"/>
    <property type="project" value="TreeGrafter"/>
</dbReference>
<feature type="transmembrane region" description="Helical" evidence="7">
    <location>
        <begin position="91"/>
        <end position="108"/>
    </location>
</feature>
<organism evidence="9">
    <name type="scientific">Marivirga arenosa</name>
    <dbReference type="NCBI Taxonomy" id="3059076"/>
    <lineage>
        <taxon>Bacteria</taxon>
        <taxon>Pseudomonadati</taxon>
        <taxon>Bacteroidota</taxon>
        <taxon>Cytophagia</taxon>
        <taxon>Cytophagales</taxon>
        <taxon>Marivirgaceae</taxon>
        <taxon>Marivirga</taxon>
    </lineage>
</organism>
<dbReference type="PRINTS" id="PR00344">
    <property type="entry name" value="BCTRLSENSOR"/>
</dbReference>
<dbReference type="GO" id="GO:0005524">
    <property type="term" value="F:ATP binding"/>
    <property type="evidence" value="ECO:0007669"/>
    <property type="project" value="UniProtKB-KW"/>
</dbReference>
<keyword evidence="7" id="KW-0812">Transmembrane</keyword>
<keyword evidence="7" id="KW-0472">Membrane</keyword>
<dbReference type="SUPFAM" id="SSF55874">
    <property type="entry name" value="ATPase domain of HSP90 chaperone/DNA topoisomerase II/histidine kinase"/>
    <property type="match status" value="1"/>
</dbReference>
<dbReference type="InterPro" id="IPR050351">
    <property type="entry name" value="BphY/WalK/GraS-like"/>
</dbReference>
<evidence type="ECO:0000256" key="6">
    <source>
        <dbReference type="SAM" id="Coils"/>
    </source>
</evidence>
<dbReference type="AlphaFoldDB" id="A0AA51X4S2"/>
<evidence type="ECO:0000256" key="7">
    <source>
        <dbReference type="SAM" id="Phobius"/>
    </source>
</evidence>
<dbReference type="InterPro" id="IPR048437">
    <property type="entry name" value="MASE11"/>
</dbReference>
<keyword evidence="5" id="KW-0418">Kinase</keyword>
<keyword evidence="9" id="KW-0547">Nucleotide-binding</keyword>
<dbReference type="PROSITE" id="PS50109">
    <property type="entry name" value="HIS_KIN"/>
    <property type="match status" value="1"/>
</dbReference>
<feature type="domain" description="Histidine kinase" evidence="8">
    <location>
        <begin position="236"/>
        <end position="449"/>
    </location>
</feature>
<protein>
    <recommendedName>
        <fullName evidence="2">histidine kinase</fullName>
        <ecNumber evidence="2">2.7.13.3</ecNumber>
    </recommendedName>
</protein>
<dbReference type="SMART" id="SM00388">
    <property type="entry name" value="HisKA"/>
    <property type="match status" value="1"/>
</dbReference>
<dbReference type="EMBL" id="CP129968">
    <property type="protein sequence ID" value="WNB16803.1"/>
    <property type="molecule type" value="Genomic_DNA"/>
</dbReference>
<accession>A0AA51X4S2</accession>
<feature type="transmembrane region" description="Helical" evidence="7">
    <location>
        <begin position="32"/>
        <end position="52"/>
    </location>
</feature>
<dbReference type="Gene3D" id="3.30.565.10">
    <property type="entry name" value="Histidine kinase-like ATPase, C-terminal domain"/>
    <property type="match status" value="1"/>
</dbReference>
<sequence>MNIWNNLKIKLAKSISAHQNEGVDLSNYRNLLFYYILLFLLILSPISIIPGFIYSIELPEIKNLIYVCVGLFIILVAIGFLRKLSINTRKLIFIFSIFIVTWYTFFALKIEGPGIIYIFVLVIVSSLIHSARCAYYLLAADTIIILLIGLNLELNYISIDIGNIESSAAWLSLASNPIFLGVTIVVCIDLIFRKLEKIIQQLKNLNEQVKSDNQQLKTTQITLRDKNEELNKFAHTIAHDLKEPLRSMQSFAHLTISKYSDTLPDQAQEFLSHIKTSSVRMATLLDSLLEYAQIGSEKKTSSFHVKDIIEELKKDLNILIKENNAIIKHVDNLPEIIGYEIEFKQLMQNLISNAIKFKDINTKVEVNISVEEDAKNWKFKICDNGIGIDEKHQEKIFSIFHRLHKDKFPGTGLGLANCKKIVEMHNGNIWVESQLGKGSCFNFTISKDYA</sequence>
<dbReference type="Gene3D" id="1.10.287.130">
    <property type="match status" value="1"/>
</dbReference>